<dbReference type="InterPro" id="IPR031703">
    <property type="entry name" value="Lipin_mid"/>
</dbReference>
<dbReference type="SUPFAM" id="SSF56784">
    <property type="entry name" value="HAD-like"/>
    <property type="match status" value="1"/>
</dbReference>
<feature type="compositionally biased region" description="Low complexity" evidence="6">
    <location>
        <begin position="1019"/>
        <end position="1050"/>
    </location>
</feature>
<evidence type="ECO:0000313" key="8">
    <source>
        <dbReference type="EMBL" id="CAF1451077.1"/>
    </source>
</evidence>
<evidence type="ECO:0000256" key="5">
    <source>
        <dbReference type="ARBA" id="ARBA00022801"/>
    </source>
</evidence>
<feature type="compositionally biased region" description="Polar residues" evidence="6">
    <location>
        <begin position="1053"/>
        <end position="1063"/>
    </location>
</feature>
<dbReference type="EMBL" id="CAJNOV010011543">
    <property type="protein sequence ID" value="CAF1451077.1"/>
    <property type="molecule type" value="Genomic_DNA"/>
</dbReference>
<evidence type="ECO:0000256" key="6">
    <source>
        <dbReference type="SAM" id="MobiDB-lite"/>
    </source>
</evidence>
<evidence type="ECO:0000259" key="7">
    <source>
        <dbReference type="SMART" id="SM00775"/>
    </source>
</evidence>
<feature type="region of interest" description="Disordered" evidence="6">
    <location>
        <begin position="383"/>
        <end position="421"/>
    </location>
</feature>
<gene>
    <name evidence="8" type="ORF">CJN711_LOCUS24572</name>
</gene>
<feature type="compositionally biased region" description="Basic and acidic residues" evidence="6">
    <location>
        <begin position="715"/>
        <end position="728"/>
    </location>
</feature>
<name>A0A815PM39_9BILA</name>
<feature type="region of interest" description="Disordered" evidence="6">
    <location>
        <begin position="123"/>
        <end position="153"/>
    </location>
</feature>
<evidence type="ECO:0000256" key="4">
    <source>
        <dbReference type="ARBA" id="ARBA00012638"/>
    </source>
</evidence>
<dbReference type="GO" id="GO:0005634">
    <property type="term" value="C:nucleus"/>
    <property type="evidence" value="ECO:0007669"/>
    <property type="project" value="TreeGrafter"/>
</dbReference>
<comment type="caution">
    <text evidence="8">The sequence shown here is derived from an EMBL/GenBank/DDBJ whole genome shotgun (WGS) entry which is preliminary data.</text>
</comment>
<dbReference type="GO" id="GO:0032869">
    <property type="term" value="P:cellular response to insulin stimulus"/>
    <property type="evidence" value="ECO:0007669"/>
    <property type="project" value="TreeGrafter"/>
</dbReference>
<feature type="region of interest" description="Disordered" evidence="6">
    <location>
        <begin position="474"/>
        <end position="494"/>
    </location>
</feature>
<comment type="similarity">
    <text evidence="3">Belongs to the lipin family.</text>
</comment>
<dbReference type="PANTHER" id="PTHR12181">
    <property type="entry name" value="LIPIN"/>
    <property type="match status" value="1"/>
</dbReference>
<dbReference type="InterPro" id="IPR013209">
    <property type="entry name" value="LNS2"/>
</dbReference>
<dbReference type="EC" id="3.1.3.4" evidence="4"/>
<evidence type="ECO:0000256" key="2">
    <source>
        <dbReference type="ARBA" id="ARBA00001946"/>
    </source>
</evidence>
<dbReference type="SMART" id="SM00775">
    <property type="entry name" value="LNS2"/>
    <property type="match status" value="1"/>
</dbReference>
<dbReference type="PANTHER" id="PTHR12181:SF12">
    <property type="entry name" value="PHOSPHATIDATE PHOSPHATASE"/>
    <property type="match status" value="1"/>
</dbReference>
<keyword evidence="5" id="KW-0378">Hydrolase</keyword>
<dbReference type="InterPro" id="IPR023214">
    <property type="entry name" value="HAD_sf"/>
</dbReference>
<dbReference type="Gene3D" id="3.40.50.1000">
    <property type="entry name" value="HAD superfamily/HAD-like"/>
    <property type="match status" value="1"/>
</dbReference>
<feature type="compositionally biased region" description="Polar residues" evidence="6">
    <location>
        <begin position="409"/>
        <end position="418"/>
    </location>
</feature>
<protein>
    <recommendedName>
        <fullName evidence="4">phosphatidate phosphatase</fullName>
        <ecNumber evidence="4">3.1.3.4</ecNumber>
    </recommendedName>
</protein>
<dbReference type="GO" id="GO:0003713">
    <property type="term" value="F:transcription coactivator activity"/>
    <property type="evidence" value="ECO:0007669"/>
    <property type="project" value="TreeGrafter"/>
</dbReference>
<feature type="compositionally biased region" description="Polar residues" evidence="6">
    <location>
        <begin position="123"/>
        <end position="142"/>
    </location>
</feature>
<dbReference type="AlphaFoldDB" id="A0A815PM39"/>
<feature type="compositionally biased region" description="Low complexity" evidence="6">
    <location>
        <begin position="228"/>
        <end position="245"/>
    </location>
</feature>
<feature type="region of interest" description="Disordered" evidence="6">
    <location>
        <begin position="1016"/>
        <end position="1069"/>
    </location>
</feature>
<dbReference type="Pfam" id="PF16876">
    <property type="entry name" value="Lipin_mid"/>
    <property type="match status" value="1"/>
</dbReference>
<dbReference type="GO" id="GO:0008195">
    <property type="term" value="F:phosphatidate phosphatase activity"/>
    <property type="evidence" value="ECO:0007669"/>
    <property type="project" value="UniProtKB-EC"/>
</dbReference>
<comment type="cofactor">
    <cofactor evidence="2">
        <name>Mg(2+)</name>
        <dbReference type="ChEBI" id="CHEBI:18420"/>
    </cofactor>
</comment>
<organism evidence="8 9">
    <name type="scientific">Rotaria magnacalcarata</name>
    <dbReference type="NCBI Taxonomy" id="392030"/>
    <lineage>
        <taxon>Eukaryota</taxon>
        <taxon>Metazoa</taxon>
        <taxon>Spiralia</taxon>
        <taxon>Gnathifera</taxon>
        <taxon>Rotifera</taxon>
        <taxon>Eurotatoria</taxon>
        <taxon>Bdelloidea</taxon>
        <taxon>Philodinida</taxon>
        <taxon>Philodinidae</taxon>
        <taxon>Rotaria</taxon>
    </lineage>
</organism>
<comment type="catalytic activity">
    <reaction evidence="1">
        <text>a 1,2-diacyl-sn-glycero-3-phosphate + H2O = a 1,2-diacyl-sn-glycerol + phosphate</text>
        <dbReference type="Rhea" id="RHEA:27429"/>
        <dbReference type="ChEBI" id="CHEBI:15377"/>
        <dbReference type="ChEBI" id="CHEBI:17815"/>
        <dbReference type="ChEBI" id="CHEBI:43474"/>
        <dbReference type="ChEBI" id="CHEBI:58608"/>
        <dbReference type="EC" id="3.1.3.4"/>
    </reaction>
    <physiologicalReaction direction="left-to-right" evidence="1">
        <dbReference type="Rhea" id="RHEA:27430"/>
    </physiologicalReaction>
</comment>
<dbReference type="GO" id="GO:0019432">
    <property type="term" value="P:triglyceride biosynthetic process"/>
    <property type="evidence" value="ECO:0007669"/>
    <property type="project" value="TreeGrafter"/>
</dbReference>
<proteinExistence type="inferred from homology"/>
<reference evidence="8" key="1">
    <citation type="submission" date="2021-02" db="EMBL/GenBank/DDBJ databases">
        <authorList>
            <person name="Nowell W R."/>
        </authorList>
    </citation>
    <scope>NUCLEOTIDE SEQUENCE</scope>
</reference>
<feature type="compositionally biased region" description="Low complexity" evidence="6">
    <location>
        <begin position="729"/>
        <end position="746"/>
    </location>
</feature>
<dbReference type="InterPro" id="IPR036412">
    <property type="entry name" value="HAD-like_sf"/>
</dbReference>
<feature type="domain" description="LNS2/PITP" evidence="7">
    <location>
        <begin position="798"/>
        <end position="953"/>
    </location>
</feature>
<dbReference type="Proteomes" id="UP000663855">
    <property type="component" value="Unassembled WGS sequence"/>
</dbReference>
<dbReference type="Pfam" id="PF04571">
    <property type="entry name" value="Lipin_N"/>
    <property type="match status" value="1"/>
</dbReference>
<feature type="region of interest" description="Disordered" evidence="6">
    <location>
        <begin position="687"/>
        <end position="747"/>
    </location>
</feature>
<feature type="compositionally biased region" description="Low complexity" evidence="6">
    <location>
        <begin position="383"/>
        <end position="392"/>
    </location>
</feature>
<feature type="region of interest" description="Disordered" evidence="6">
    <location>
        <begin position="190"/>
        <end position="247"/>
    </location>
</feature>
<dbReference type="InterPro" id="IPR026058">
    <property type="entry name" value="LIPIN"/>
</dbReference>
<evidence type="ECO:0000256" key="1">
    <source>
        <dbReference type="ARBA" id="ARBA00001180"/>
    </source>
</evidence>
<evidence type="ECO:0000313" key="9">
    <source>
        <dbReference type="Proteomes" id="UP000663855"/>
    </source>
</evidence>
<dbReference type="InterPro" id="IPR007651">
    <property type="entry name" value="Lipin_N"/>
</dbReference>
<feature type="compositionally biased region" description="Polar residues" evidence="6">
    <location>
        <begin position="687"/>
        <end position="703"/>
    </location>
</feature>
<accession>A0A815PM39</accession>
<sequence length="1069" mass="120287">MTSITRKVISKLTTVYRNINPSTLNGAIDIIVVQQEDGTLRCTPFHVRFGKLGVLQSLQNKVYITINDSPVEDLYMQLGEAGEAVFVEEDTSTPAVTQPTRQLEPSNISACVDLENVTSFSSETDSHSHLSNVDCTPQTISQKVDEKDPNEIYPSNETYAYEEGSKPVINIDVVHSDTFLTTRRRPRRRLFTRADQSSKQASEDDDQEIYNQFSSLKRRSRARKRESIPTITNTDTDSITSTNPNEKFRRSVKLLRKRSASENDLQLFQFDPELSAFINESNCFKNIDNRPKTLDLNRQSSIEEYSSIPDKDNIDNKPIRNLSNPIAIEQIFESAQTIDETDTLTSSILSKSAPLDTLSTNTLRISESDDPVEDFYSHEGYSAASSYESASSPRPTSPKSDTEYELDKSSQQSSNTGWQWKWGELPEQRQSVFRYLWPASKKTPPKEGIYLDDITSNRCVDRSLYLPQMAFHQHHQRTTNDDDQESGTGNSIPQSPFREHEAACLLGDAQLSLCGNINKPSLITDEVFNANLVSFETFLNNPSIVTDPNLVVRINGKYYNWNVASALIVSTSIYHKPLPNEVVEQLQEKHMAQEKPRSTGGGWWLPFYASALIVSTSIYHKPLPHEVVEQLQEKHMAQEKPRSTGGGWWLPFYGKKSDLKVETPKVTTPITATDVIAAAAKSEIVPTTLTHQESNGNNTAPKNSKTDNDSEQEDSEVRKLTAKIEQEKQQQQQQPRPPSTHSSHQTALKKTMILSSDELKRLNLKLGKNKVEFSVTTSIQGTTTVDANIFLFDHMTKFVISDIDGTITKSDVLGHIIPLVGGDWSHDGIAEFFNAIQENGYQFIYLSARAIGQSQITRNFLKNVKQYDRELPIGPLLISPDTLMTALYREVIEKKPEYFKIECLKNIASLFPAKNPFYAGFGNRINDQWAYTAVGIPVTRIYTINPRGEVVRQELSETLLTSYKNLHEIVDLLFPPMDSFSASETYSGFTYWHSEPSIDLFKDEMCTDLQEIAKKQKAAKSNSKNKGSTATTPTSSTVQKTTPRTTTVKSNADKSLTTVQSIEHSVKRT</sequence>
<dbReference type="InterPro" id="IPR031315">
    <property type="entry name" value="LNS2/PITP"/>
</dbReference>
<dbReference type="GO" id="GO:0009062">
    <property type="term" value="P:fatty acid catabolic process"/>
    <property type="evidence" value="ECO:0007669"/>
    <property type="project" value="TreeGrafter"/>
</dbReference>
<dbReference type="GO" id="GO:0045944">
    <property type="term" value="P:positive regulation of transcription by RNA polymerase II"/>
    <property type="evidence" value="ECO:0007669"/>
    <property type="project" value="TreeGrafter"/>
</dbReference>
<evidence type="ECO:0000256" key="3">
    <source>
        <dbReference type="ARBA" id="ARBA00005476"/>
    </source>
</evidence>
<dbReference type="Pfam" id="PF08235">
    <property type="entry name" value="LNS2"/>
    <property type="match status" value="1"/>
</dbReference>